<evidence type="ECO:0000313" key="3">
    <source>
        <dbReference type="Proteomes" id="UP000460412"/>
    </source>
</evidence>
<dbReference type="Gene3D" id="3.90.550.10">
    <property type="entry name" value="Spore Coat Polysaccharide Biosynthesis Protein SpsA, Chain A"/>
    <property type="match status" value="2"/>
</dbReference>
<feature type="domain" description="Glycosyltransferase 2-like" evidence="1">
    <location>
        <begin position="12"/>
        <end position="122"/>
    </location>
</feature>
<dbReference type="InterPro" id="IPR001173">
    <property type="entry name" value="Glyco_trans_2-like"/>
</dbReference>
<evidence type="ECO:0000313" key="2">
    <source>
        <dbReference type="EMBL" id="MXP76930.1"/>
    </source>
</evidence>
<accession>A0A7X3SK16</accession>
<feature type="domain" description="Glycosyltransferase 2-like" evidence="1">
    <location>
        <begin position="212"/>
        <end position="393"/>
    </location>
</feature>
<dbReference type="PANTHER" id="PTHR43179:SF7">
    <property type="entry name" value="RHAMNOSYLTRANSFERASE WBBL"/>
    <property type="match status" value="1"/>
</dbReference>
<dbReference type="CDD" id="cd04186">
    <property type="entry name" value="GT_2_like_c"/>
    <property type="match status" value="1"/>
</dbReference>
<dbReference type="PANTHER" id="PTHR43179">
    <property type="entry name" value="RHAMNOSYLTRANSFERASE WBBL"/>
    <property type="match status" value="1"/>
</dbReference>
<comment type="caution">
    <text evidence="2">The sequence shown here is derived from an EMBL/GenBank/DDBJ whole genome shotgun (WGS) entry which is preliminary data.</text>
</comment>
<dbReference type="GO" id="GO:0016740">
    <property type="term" value="F:transferase activity"/>
    <property type="evidence" value="ECO:0007669"/>
    <property type="project" value="UniProtKB-KW"/>
</dbReference>
<dbReference type="InterPro" id="IPR029044">
    <property type="entry name" value="Nucleotide-diphossugar_trans"/>
</dbReference>
<name>A0A7X3SK16_9FIRM</name>
<proteinExistence type="predicted"/>
<keyword evidence="3" id="KW-1185">Reference proteome</keyword>
<evidence type="ECO:0000259" key="1">
    <source>
        <dbReference type="Pfam" id="PF00535"/>
    </source>
</evidence>
<dbReference type="EMBL" id="WUQX01000001">
    <property type="protein sequence ID" value="MXP76930.1"/>
    <property type="molecule type" value="Genomic_DNA"/>
</dbReference>
<dbReference type="SUPFAM" id="SSF53448">
    <property type="entry name" value="Nucleotide-diphospho-sugar transferases"/>
    <property type="match status" value="2"/>
</dbReference>
<dbReference type="Proteomes" id="UP000460412">
    <property type="component" value="Unassembled WGS sequence"/>
</dbReference>
<sequence length="486" mass="56543">MKSKDVLLSKRVRSDQRIKVIFSKSSLSVTENMNRALKISNGDFITFVEAEGLLEKDAFYECVKIINQYPQIDMLYTDEDRISVDGKRYFHPHFKSDFNLDLLRSTNYIGHLFVVKKELQKEIGTFCEKLYYEYEYDFILRCIEKSEHIWHIPKVLYHKRVNKNSNIGIQSKEKEKVIKEHLTRCELKGFVHVHDSGICKVNYQLEIEPLVSILIPNKDHVDDLERCIRSLFEISEYSNFEVVIVENGSTEKETFQYYMSLLERYKNVQIVTWNKSKEFNYSAINNYGVNSTKGEYILFLNNDTEVINRNCIYEMISHVVRSEVGAVGARLYYPDGTIQHAGVILGLGGIAGHAFCGKGHNAKGYFGRIQCTQNLTAVTAACMMMPRTLFKELGGFDEKLKVAFNDVDLCMRIRKAGKLIVYTPYAELYHYESKSRGIEDTDEKLERFHGEVHYFEKKWKQELEAGDPYYNPNLTLTKNDFSLRIV</sequence>
<dbReference type="Pfam" id="PF00535">
    <property type="entry name" value="Glycos_transf_2"/>
    <property type="match status" value="2"/>
</dbReference>
<reference evidence="2 3" key="1">
    <citation type="submission" date="2019-12" db="EMBL/GenBank/DDBJ databases">
        <title>Sporaefaciens musculi gen. nov., sp. nov., a novel bacterium isolated from the caecum of an obese mouse.</title>
        <authorList>
            <person name="Rasmussen T.S."/>
            <person name="Streidl T."/>
            <person name="Hitch T.C.A."/>
            <person name="Wortmann E."/>
            <person name="Deptula P."/>
            <person name="Hansen M."/>
            <person name="Nielsen D.S."/>
            <person name="Clavel T."/>
            <person name="Vogensen F.K."/>
        </authorList>
    </citation>
    <scope>NUCLEOTIDE SEQUENCE [LARGE SCALE GENOMIC DNA]</scope>
    <source>
        <strain evidence="2 3">WCA-9-b2</strain>
    </source>
</reference>
<organism evidence="2 3">
    <name type="scientific">Sporofaciens musculi</name>
    <dbReference type="NCBI Taxonomy" id="2681861"/>
    <lineage>
        <taxon>Bacteria</taxon>
        <taxon>Bacillati</taxon>
        <taxon>Bacillota</taxon>
        <taxon>Clostridia</taxon>
        <taxon>Lachnospirales</taxon>
        <taxon>Lachnospiraceae</taxon>
        <taxon>Sporofaciens</taxon>
    </lineage>
</organism>
<dbReference type="AlphaFoldDB" id="A0A7X3SK16"/>
<keyword evidence="2" id="KW-0808">Transferase</keyword>
<protein>
    <submittedName>
        <fullName evidence="2">Glycosyltransferase</fullName>
    </submittedName>
</protein>
<gene>
    <name evidence="2" type="ORF">GN277_16535</name>
</gene>